<evidence type="ECO:0000313" key="2">
    <source>
        <dbReference type="EMBL" id="QBO57447.1"/>
    </source>
</evidence>
<dbReference type="InterPro" id="IPR009061">
    <property type="entry name" value="DNA-bd_dom_put_sf"/>
</dbReference>
<dbReference type="KEGG" id="csal:NBC122_00611"/>
<dbReference type="Proteomes" id="UP000294419">
    <property type="component" value="Chromosome"/>
</dbReference>
<accession>A0A4P6ZD97</accession>
<evidence type="ECO:0000259" key="1">
    <source>
        <dbReference type="Pfam" id="PF12728"/>
    </source>
</evidence>
<dbReference type="EMBL" id="CP037954">
    <property type="protein sequence ID" value="QBO57447.1"/>
    <property type="molecule type" value="Genomic_DNA"/>
</dbReference>
<dbReference type="SUPFAM" id="SSF46955">
    <property type="entry name" value="Putative DNA-binding domain"/>
    <property type="match status" value="1"/>
</dbReference>
<dbReference type="AlphaFoldDB" id="A0A4P6ZD97"/>
<organism evidence="2 3">
    <name type="scientific">Chryseobacterium salivictor</name>
    <dbReference type="NCBI Taxonomy" id="2547600"/>
    <lineage>
        <taxon>Bacteria</taxon>
        <taxon>Pseudomonadati</taxon>
        <taxon>Bacteroidota</taxon>
        <taxon>Flavobacteriia</taxon>
        <taxon>Flavobacteriales</taxon>
        <taxon>Weeksellaceae</taxon>
        <taxon>Chryseobacterium group</taxon>
        <taxon>Chryseobacterium</taxon>
    </lineage>
</organism>
<dbReference type="Pfam" id="PF12728">
    <property type="entry name" value="HTH_17"/>
    <property type="match status" value="1"/>
</dbReference>
<dbReference type="RefSeq" id="WP_133438950.1">
    <property type="nucleotide sequence ID" value="NZ_CP037954.1"/>
</dbReference>
<sequence length="92" mass="10937">METINFVGITPDNFLNELVSRVKTALLNDLQQSFKDNEPNRYYTADQICERFSITKPTIHEYRKRNIIKSYKLGSRVYYRLDEIENAMIIND</sequence>
<protein>
    <recommendedName>
        <fullName evidence="1">Helix-turn-helix domain-containing protein</fullName>
    </recommendedName>
</protein>
<evidence type="ECO:0000313" key="3">
    <source>
        <dbReference type="Proteomes" id="UP000294419"/>
    </source>
</evidence>
<dbReference type="OrthoDB" id="1097811at2"/>
<gene>
    <name evidence="2" type="ORF">NBC122_00611</name>
</gene>
<name>A0A4P6ZD97_9FLAO</name>
<reference evidence="2 3" key="1">
    <citation type="submission" date="2019-03" db="EMBL/GenBank/DDBJ databases">
        <authorList>
            <person name="Kim H."/>
            <person name="Yu S.-M."/>
        </authorList>
    </citation>
    <scope>NUCLEOTIDE SEQUENCE [LARGE SCALE GENOMIC DNA]</scope>
    <source>
        <strain evidence="2 3">NBC122</strain>
    </source>
</reference>
<proteinExistence type="predicted"/>
<feature type="domain" description="Helix-turn-helix" evidence="1">
    <location>
        <begin position="42"/>
        <end position="85"/>
    </location>
</feature>
<keyword evidence="3" id="KW-1185">Reference proteome</keyword>
<dbReference type="InterPro" id="IPR041657">
    <property type="entry name" value="HTH_17"/>
</dbReference>